<dbReference type="KEGG" id="cagg:HYG79_04880"/>
<dbReference type="Pfam" id="PF01177">
    <property type="entry name" value="Asp_Glu_race"/>
    <property type="match status" value="1"/>
</dbReference>
<dbReference type="NCBIfam" id="TIGR00035">
    <property type="entry name" value="asp_race"/>
    <property type="match status" value="1"/>
</dbReference>
<keyword evidence="4" id="KW-1185">Reference proteome</keyword>
<dbReference type="Gene3D" id="3.40.50.1860">
    <property type="match status" value="2"/>
</dbReference>
<evidence type="ECO:0000313" key="3">
    <source>
        <dbReference type="EMBL" id="QLG44707.1"/>
    </source>
</evidence>
<dbReference type="PANTHER" id="PTHR21198:SF7">
    <property type="entry name" value="ASPARTATE-GLUTAMATE RACEMASE FAMILY"/>
    <property type="match status" value="1"/>
</dbReference>
<dbReference type="SUPFAM" id="SSF53681">
    <property type="entry name" value="Aspartate/glutamate racemase"/>
    <property type="match status" value="2"/>
</dbReference>
<comment type="similarity">
    <text evidence="1">Belongs to the aspartate/glutamate racemases family.</text>
</comment>
<accession>A0A7H9AMQ8</accession>
<evidence type="ECO:0000256" key="2">
    <source>
        <dbReference type="ARBA" id="ARBA00023235"/>
    </source>
</evidence>
<protein>
    <submittedName>
        <fullName evidence="3">Aspartate/glutamate racemase family protein</fullName>
    </submittedName>
</protein>
<proteinExistence type="inferred from homology"/>
<dbReference type="PANTHER" id="PTHR21198">
    <property type="entry name" value="GLUTAMATE RACEMASE"/>
    <property type="match status" value="1"/>
</dbReference>
<dbReference type="InterPro" id="IPR001920">
    <property type="entry name" value="Asp/Glu_race"/>
</dbReference>
<organism evidence="3 4">
    <name type="scientific">Costertonia aggregata</name>
    <dbReference type="NCBI Taxonomy" id="343403"/>
    <lineage>
        <taxon>Bacteria</taxon>
        <taxon>Pseudomonadati</taxon>
        <taxon>Bacteroidota</taxon>
        <taxon>Flavobacteriia</taxon>
        <taxon>Flavobacteriales</taxon>
        <taxon>Flavobacteriaceae</taxon>
        <taxon>Costertonia</taxon>
    </lineage>
</organism>
<dbReference type="RefSeq" id="WP_179241040.1">
    <property type="nucleotide sequence ID" value="NZ_CP058595.1"/>
</dbReference>
<gene>
    <name evidence="3" type="ORF">HYG79_04880</name>
</gene>
<dbReference type="Proteomes" id="UP000509302">
    <property type="component" value="Chromosome"/>
</dbReference>
<keyword evidence="2" id="KW-0413">Isomerase</keyword>
<dbReference type="InterPro" id="IPR033134">
    <property type="entry name" value="Asp/Glu_racemase_AS_2"/>
</dbReference>
<evidence type="ECO:0000313" key="4">
    <source>
        <dbReference type="Proteomes" id="UP000509302"/>
    </source>
</evidence>
<dbReference type="EMBL" id="CP058595">
    <property type="protein sequence ID" value="QLG44707.1"/>
    <property type="molecule type" value="Genomic_DNA"/>
</dbReference>
<reference evidence="3 4" key="1">
    <citation type="journal article" date="2006" name="Int. J. Syst. Evol. Microbiol.">
        <title>Costertonia aggregata gen. nov., sp. nov., a mesophilic marine bacterium of the family Flavobacteriaceae, isolated from a mature biofilm.</title>
        <authorList>
            <person name="Kwon K.K."/>
            <person name="Lee Y.K."/>
            <person name="Lee H.K."/>
        </authorList>
    </citation>
    <scope>NUCLEOTIDE SEQUENCE [LARGE SCALE GENOMIC DNA]</scope>
    <source>
        <strain evidence="3 4">KCCM 42265</strain>
    </source>
</reference>
<name>A0A7H9AMQ8_9FLAO</name>
<sequence length="231" mass="26002">MKKIGLIGGMSWESTQVYYRIINQLTREIKGGHHSANCIIDSLDFAEVEKFQSSNNWQSLNEMMAKSAKNLELAGAECLVLCTNTMHLCSPSIISQTNIPFLHIAEETGKAISEKGLKKVLLLGTDFTMKSRFYSKILNENFGIEVCIPNNEDRIIIHRIIYEELVFGIFTIQSKIKYIRIIEKAVELGIEGVILGCTEIPLLIKDSDIKLPVFDTTYIHAEAAVKFSITQ</sequence>
<dbReference type="PROSITE" id="PS00924">
    <property type="entry name" value="ASP_GLU_RACEMASE_2"/>
    <property type="match status" value="1"/>
</dbReference>
<dbReference type="GO" id="GO:0047661">
    <property type="term" value="F:amino-acid racemase activity"/>
    <property type="evidence" value="ECO:0007669"/>
    <property type="project" value="InterPro"/>
</dbReference>
<dbReference type="InterPro" id="IPR004380">
    <property type="entry name" value="Asp_race"/>
</dbReference>
<dbReference type="AlphaFoldDB" id="A0A7H9AMQ8"/>
<evidence type="ECO:0000256" key="1">
    <source>
        <dbReference type="ARBA" id="ARBA00007847"/>
    </source>
</evidence>
<dbReference type="InterPro" id="IPR015942">
    <property type="entry name" value="Asp/Glu/hydantoin_racemase"/>
</dbReference>